<dbReference type="HOGENOM" id="CLU_2511479_0_0_9"/>
<dbReference type="eggNOG" id="COG2771">
    <property type="taxonomic scope" value="Bacteria"/>
</dbReference>
<gene>
    <name evidence="2" type="ordered locus">STH2324</name>
</gene>
<dbReference type="AlphaFoldDB" id="Q67LY7"/>
<accession>Q67LY7</accession>
<name>Q67LY7_SYMTH</name>
<protein>
    <submittedName>
        <fullName evidence="2">Uncharacterized protein</fullName>
    </submittedName>
</protein>
<sequence length="85" mass="9492">MRSSGGTRRARKPNTFRCCGHQVEKGVIDPVGDRLYYAGRYMRHHVAEAHGSVFAYLIGLDKLQTSGERGDNLPRELEDDDDGGQ</sequence>
<keyword evidence="3" id="KW-1185">Reference proteome</keyword>
<evidence type="ECO:0000313" key="2">
    <source>
        <dbReference type="EMBL" id="BAD41309.1"/>
    </source>
</evidence>
<organism evidence="2 3">
    <name type="scientific">Symbiobacterium thermophilum (strain DSM 24528 / JCM 14929 / IAM 14863 / T)</name>
    <dbReference type="NCBI Taxonomy" id="292459"/>
    <lineage>
        <taxon>Bacteria</taxon>
        <taxon>Bacillati</taxon>
        <taxon>Bacillota</taxon>
        <taxon>Clostridia</taxon>
        <taxon>Eubacteriales</taxon>
        <taxon>Symbiobacteriaceae</taxon>
        <taxon>Symbiobacterium</taxon>
    </lineage>
</organism>
<feature type="region of interest" description="Disordered" evidence="1">
    <location>
        <begin position="65"/>
        <end position="85"/>
    </location>
</feature>
<evidence type="ECO:0000313" key="3">
    <source>
        <dbReference type="Proteomes" id="UP000000417"/>
    </source>
</evidence>
<dbReference type="Proteomes" id="UP000000417">
    <property type="component" value="Chromosome"/>
</dbReference>
<dbReference type="KEGG" id="sth:STH2324"/>
<evidence type="ECO:0000256" key="1">
    <source>
        <dbReference type="SAM" id="MobiDB-lite"/>
    </source>
</evidence>
<reference evidence="2 3" key="1">
    <citation type="journal article" date="2004" name="Nucleic Acids Res.">
        <title>Genome sequence of Symbiobacterium thermophilum, an uncultivable bacterium that depends on microbial commensalism.</title>
        <authorList>
            <person name="Ueda K."/>
            <person name="Yamashita A."/>
            <person name="Ishikawa J."/>
            <person name="Shimada M."/>
            <person name="Watsuji T."/>
            <person name="Morimura K."/>
            <person name="Ikeda H."/>
            <person name="Hattori M."/>
            <person name="Beppu T."/>
        </authorList>
    </citation>
    <scope>NUCLEOTIDE SEQUENCE [LARGE SCALE GENOMIC DNA]</scope>
    <source>
        <strain evidence="3">T / IAM 14863</strain>
    </source>
</reference>
<dbReference type="EMBL" id="AP006840">
    <property type="protein sequence ID" value="BAD41309.1"/>
    <property type="molecule type" value="Genomic_DNA"/>
</dbReference>
<proteinExistence type="predicted"/>